<sequence length="50" mass="5548">MISPGSKPNALLEKVFLFMLNTFPINVIIIFSHFLSNCPLTYASKFLTAG</sequence>
<reference evidence="2" key="1">
    <citation type="submission" date="2014-11" db="EMBL/GenBank/DDBJ databases">
        <authorList>
            <person name="Amaro Gonzalez C."/>
        </authorList>
    </citation>
    <scope>NUCLEOTIDE SEQUENCE</scope>
</reference>
<evidence type="ECO:0000256" key="1">
    <source>
        <dbReference type="SAM" id="Phobius"/>
    </source>
</evidence>
<keyword evidence="1" id="KW-0472">Membrane</keyword>
<keyword evidence="1" id="KW-1133">Transmembrane helix</keyword>
<accession>A0A0E9TF56</accession>
<proteinExistence type="predicted"/>
<protein>
    <submittedName>
        <fullName evidence="2">Uncharacterized protein</fullName>
    </submittedName>
</protein>
<name>A0A0E9TF56_ANGAN</name>
<organism evidence="2">
    <name type="scientific">Anguilla anguilla</name>
    <name type="common">European freshwater eel</name>
    <name type="synonym">Muraena anguilla</name>
    <dbReference type="NCBI Taxonomy" id="7936"/>
    <lineage>
        <taxon>Eukaryota</taxon>
        <taxon>Metazoa</taxon>
        <taxon>Chordata</taxon>
        <taxon>Craniata</taxon>
        <taxon>Vertebrata</taxon>
        <taxon>Euteleostomi</taxon>
        <taxon>Actinopterygii</taxon>
        <taxon>Neopterygii</taxon>
        <taxon>Teleostei</taxon>
        <taxon>Anguilliformes</taxon>
        <taxon>Anguillidae</taxon>
        <taxon>Anguilla</taxon>
    </lineage>
</organism>
<evidence type="ECO:0000313" key="2">
    <source>
        <dbReference type="EMBL" id="JAH52284.1"/>
    </source>
</evidence>
<feature type="transmembrane region" description="Helical" evidence="1">
    <location>
        <begin position="15"/>
        <end position="35"/>
    </location>
</feature>
<reference evidence="2" key="2">
    <citation type="journal article" date="2015" name="Fish Shellfish Immunol.">
        <title>Early steps in the European eel (Anguilla anguilla)-Vibrio vulnificus interaction in the gills: Role of the RtxA13 toxin.</title>
        <authorList>
            <person name="Callol A."/>
            <person name="Pajuelo D."/>
            <person name="Ebbesson L."/>
            <person name="Teles M."/>
            <person name="MacKenzie S."/>
            <person name="Amaro C."/>
        </authorList>
    </citation>
    <scope>NUCLEOTIDE SEQUENCE</scope>
</reference>
<keyword evidence="1" id="KW-0812">Transmembrane</keyword>
<dbReference type="AlphaFoldDB" id="A0A0E9TF56"/>
<dbReference type="EMBL" id="GBXM01056293">
    <property type="protein sequence ID" value="JAH52284.1"/>
    <property type="molecule type" value="Transcribed_RNA"/>
</dbReference>